<proteinExistence type="predicted"/>
<dbReference type="InterPro" id="IPR010789">
    <property type="entry name" value="Terminase_ssu_Skunalikevirus"/>
</dbReference>
<dbReference type="EMBL" id="CP015902">
    <property type="protein sequence ID" value="ARE20530.1"/>
    <property type="molecule type" value="Genomic_DNA"/>
</dbReference>
<organism evidence="2 3">
    <name type="scientific">Lactococcus lactis subsp. lactis</name>
    <name type="common">Streptococcus lactis</name>
    <dbReference type="NCBI Taxonomy" id="1360"/>
    <lineage>
        <taxon>Bacteria</taxon>
        <taxon>Bacillati</taxon>
        <taxon>Bacillota</taxon>
        <taxon>Bacilli</taxon>
        <taxon>Lactobacillales</taxon>
        <taxon>Streptococcaceae</taxon>
        <taxon>Lactococcus</taxon>
    </lineage>
</organism>
<reference evidence="2 3" key="1">
    <citation type="journal article" date="2017" name="BMC Genomics">
        <title>Comparative and functional genomics of the Lactococcus lactis taxon; insights into evolution and niche adaptation.</title>
        <authorList>
            <person name="Kelleher P."/>
            <person name="Bottacini F."/>
            <person name="Mahony J."/>
            <person name="Kilcawley K.N."/>
            <person name="van Sinderen D."/>
        </authorList>
    </citation>
    <scope>NUCLEOTIDE SEQUENCE [LARGE SCALE GENOMIC DNA]</scope>
    <source>
        <strain evidence="2 3">UC06</strain>
    </source>
</reference>
<evidence type="ECO:0000256" key="1">
    <source>
        <dbReference type="SAM" id="MobiDB-lite"/>
    </source>
</evidence>
<accession>A0A1V0P1F5</accession>
<sequence length="176" mass="20151">MSKIDILNSEEVTAEIIKKIESGATDMKIYKALGVTNKTFDKWKADNEEAYELAKINANLIALGKVEAKLNKKVRGGWRRKERYEVNEEGEEILVSVERQQVDPELNAIIFWLKSHNPEIYDKVSLKRLELEEKSTAGVQDIIQGLTQFDVKNYSSDESEVTEDEINALLDEEETE</sequence>
<feature type="region of interest" description="Disordered" evidence="1">
    <location>
        <begin position="155"/>
        <end position="176"/>
    </location>
</feature>
<gene>
    <name evidence="2" type="ORF">LLUC06_0983</name>
</gene>
<dbReference type="RefSeq" id="WP_039115076.1">
    <property type="nucleotide sequence ID" value="NZ_CP010050.1"/>
</dbReference>
<name>A0A1V0P1F5_LACLL</name>
<feature type="compositionally biased region" description="Acidic residues" evidence="1">
    <location>
        <begin position="157"/>
        <end position="176"/>
    </location>
</feature>
<dbReference type="AlphaFoldDB" id="A0A1V0P1F5"/>
<protein>
    <submittedName>
        <fullName evidence="2">Bacteriophage terminase small subunit</fullName>
    </submittedName>
</protein>
<evidence type="ECO:0000313" key="3">
    <source>
        <dbReference type="Proteomes" id="UP000192095"/>
    </source>
</evidence>
<dbReference type="Pfam" id="PF07141">
    <property type="entry name" value="Phage_term_sma"/>
    <property type="match status" value="1"/>
</dbReference>
<dbReference type="Proteomes" id="UP000192095">
    <property type="component" value="Chromosome"/>
</dbReference>
<evidence type="ECO:0000313" key="2">
    <source>
        <dbReference type="EMBL" id="ARE20530.1"/>
    </source>
</evidence>